<dbReference type="OrthoDB" id="37730at2759"/>
<keyword evidence="2" id="KW-1185">Reference proteome</keyword>
<dbReference type="InterPro" id="IPR016084">
    <property type="entry name" value="Haem_Oase-like_multi-hlx"/>
</dbReference>
<name>A0A8K0NP85_9TREE</name>
<organism evidence="1 2">
    <name type="scientific">Filobasidium floriforme</name>
    <dbReference type="NCBI Taxonomy" id="5210"/>
    <lineage>
        <taxon>Eukaryota</taxon>
        <taxon>Fungi</taxon>
        <taxon>Dikarya</taxon>
        <taxon>Basidiomycota</taxon>
        <taxon>Agaricomycotina</taxon>
        <taxon>Tremellomycetes</taxon>
        <taxon>Filobasidiales</taxon>
        <taxon>Filobasidiaceae</taxon>
        <taxon>Filobasidium</taxon>
    </lineage>
</organism>
<dbReference type="PANTHER" id="PTHR41813:SF2">
    <property type="entry name" value="REGULATOR PAB1642, PUTATIVE (AFU_ORTHOLOGUE AFUA_3G11955)-RELATED"/>
    <property type="match status" value="1"/>
</dbReference>
<sequence>MSPAITDHLLSLHRDQFLRATQHPFLKRAAQGTLSKSLAAIWLSNDKQYIQGYISTISDLLDNVRRRQAIPDAPGADPEIETRLIRWLEAGVQNGEREVKLFQQVAEDYGLDLGTHGSSLLDKHKLEGLRRYEALFSSVAARKQETFIPWLESAILLWATEKVYYEAWSWANSQDTQIDPSSRTFDRDQDGGAMRREFIPNWSNGDFLAFTEELQSAVNDGVARAVGGDDAKWEDVKRRTEAIWKAVLDAEETFWPDVPDDGE</sequence>
<comment type="caution">
    <text evidence="1">The sequence shown here is derived from an EMBL/GenBank/DDBJ whole genome shotgun (WGS) entry which is preliminary data.</text>
</comment>
<dbReference type="Proteomes" id="UP000812966">
    <property type="component" value="Unassembled WGS sequence"/>
</dbReference>
<dbReference type="InterPro" id="IPR053261">
    <property type="entry name" value="Polyketide-peptide_reg"/>
</dbReference>
<reference evidence="1" key="1">
    <citation type="submission" date="2020-04" db="EMBL/GenBank/DDBJ databases">
        <title>Analysis of mating type loci in Filobasidium floriforme.</title>
        <authorList>
            <person name="Nowrousian M."/>
        </authorList>
    </citation>
    <scope>NUCLEOTIDE SEQUENCE</scope>
    <source>
        <strain evidence="1">CBS 6242</strain>
    </source>
</reference>
<dbReference type="SUPFAM" id="SSF48613">
    <property type="entry name" value="Heme oxygenase-like"/>
    <property type="match status" value="1"/>
</dbReference>
<dbReference type="AlphaFoldDB" id="A0A8K0NP85"/>
<dbReference type="CDD" id="cd19357">
    <property type="entry name" value="TenA_E_At3g16990-like"/>
    <property type="match status" value="1"/>
</dbReference>
<evidence type="ECO:0000313" key="2">
    <source>
        <dbReference type="Proteomes" id="UP000812966"/>
    </source>
</evidence>
<protein>
    <recommendedName>
        <fullName evidence="3">Thiaminase-2/PQQC domain-containing protein</fullName>
    </recommendedName>
</protein>
<accession>A0A8K0NP85</accession>
<evidence type="ECO:0000313" key="1">
    <source>
        <dbReference type="EMBL" id="KAG7562248.1"/>
    </source>
</evidence>
<dbReference type="PANTHER" id="PTHR41813">
    <property type="entry name" value="REGULATOR PAB1642, PUTATIVE (AFU_ORTHOLOGUE AFUA_3G11955)-RELATED"/>
    <property type="match status" value="1"/>
</dbReference>
<evidence type="ECO:0008006" key="3">
    <source>
        <dbReference type="Google" id="ProtNLM"/>
    </source>
</evidence>
<proteinExistence type="predicted"/>
<gene>
    <name evidence="1" type="ORF">FFLO_02334</name>
</gene>
<dbReference type="Gene3D" id="1.20.910.10">
    <property type="entry name" value="Heme oxygenase-like"/>
    <property type="match status" value="1"/>
</dbReference>
<dbReference type="EMBL" id="JABELV010000036">
    <property type="protein sequence ID" value="KAG7562248.1"/>
    <property type="molecule type" value="Genomic_DNA"/>
</dbReference>